<name>A0AAE0KV22_9CHLO</name>
<evidence type="ECO:0000313" key="1">
    <source>
        <dbReference type="EMBL" id="KAK3261813.1"/>
    </source>
</evidence>
<dbReference type="EMBL" id="LGRX02016648">
    <property type="protein sequence ID" value="KAK3261813.1"/>
    <property type="molecule type" value="Genomic_DNA"/>
</dbReference>
<dbReference type="Proteomes" id="UP001190700">
    <property type="component" value="Unassembled WGS sequence"/>
</dbReference>
<evidence type="ECO:0000313" key="2">
    <source>
        <dbReference type="Proteomes" id="UP001190700"/>
    </source>
</evidence>
<gene>
    <name evidence="1" type="ORF">CYMTET_29299</name>
</gene>
<sequence length="530" mass="56789">MKEAAEQCRLQRRSLPAVFGVLKGAKVAMWKLYFGGNNGAYVGTASGRHRGWLRTMRFLPILSVITLQFQAISVSAVCYDPNDCEWTGCSWGGCASNRIEIENNWCTFNSNEKCCRITDCPTWCSVGVSSSSTCGDWCGGSYTWSGGAICTCYNYYGSNPTCYVASSSGIIYYLRNNKNKAAQKGSATAEPFAAEVPNSITAITAAPEQVGPHTHEKTDVAIAVATAEQNVGAIVYTDQEKERKQLLAAFYQQRDLTAQAEQVDVIMEAYTAEQISASCLEKYGADPFATEQIATAVSSDAITIGMTSDTGAEASNSPASDRKQLLTAFYQQRDLTAQAEQVDAIMEAYTAEQISASCLEKYGADPFATEPIATAVSSDATTIGMTSDTGAEASNSPASDRKQLLTAFYQQRDLTAQAEQVDAIMEAYTAEQISASCLEKYGADPFATEPIATAVSSDATTIGMTSDTGAEASNSPASDRKQLLAAFYQQRGMTAQAEQVDAIMEAYTAEQISASCLEKYGADPFATQAF</sequence>
<keyword evidence="2" id="KW-1185">Reference proteome</keyword>
<proteinExistence type="predicted"/>
<dbReference type="AlphaFoldDB" id="A0AAE0KV22"/>
<organism evidence="1 2">
    <name type="scientific">Cymbomonas tetramitiformis</name>
    <dbReference type="NCBI Taxonomy" id="36881"/>
    <lineage>
        <taxon>Eukaryota</taxon>
        <taxon>Viridiplantae</taxon>
        <taxon>Chlorophyta</taxon>
        <taxon>Pyramimonadophyceae</taxon>
        <taxon>Pyramimonadales</taxon>
        <taxon>Pyramimonadaceae</taxon>
        <taxon>Cymbomonas</taxon>
    </lineage>
</organism>
<protein>
    <submittedName>
        <fullName evidence="1">Uncharacterized protein</fullName>
    </submittedName>
</protein>
<reference evidence="1 2" key="1">
    <citation type="journal article" date="2015" name="Genome Biol. Evol.">
        <title>Comparative Genomics of a Bacterivorous Green Alga Reveals Evolutionary Causalities and Consequences of Phago-Mixotrophic Mode of Nutrition.</title>
        <authorList>
            <person name="Burns J.A."/>
            <person name="Paasch A."/>
            <person name="Narechania A."/>
            <person name="Kim E."/>
        </authorList>
    </citation>
    <scope>NUCLEOTIDE SEQUENCE [LARGE SCALE GENOMIC DNA]</scope>
    <source>
        <strain evidence="1 2">PLY_AMNH</strain>
    </source>
</reference>
<comment type="caution">
    <text evidence="1">The sequence shown here is derived from an EMBL/GenBank/DDBJ whole genome shotgun (WGS) entry which is preliminary data.</text>
</comment>
<accession>A0AAE0KV22</accession>